<proteinExistence type="predicted"/>
<dbReference type="GO" id="GO:0008168">
    <property type="term" value="F:methyltransferase activity"/>
    <property type="evidence" value="ECO:0007669"/>
    <property type="project" value="UniProtKB-KW"/>
</dbReference>
<sequence length="198" mass="22714">MKRDDKTLTTKIIGGKYRGKKISLPAKTVTRSSKARLKESLFNTLQFDLIDRNFIEMFGGSGSVGLEAISRGAKRAWFVELDRDAVKTLRNNCESIDKERCDIRFGDAFEIVPTILYDLERSGEKTYLYIDPPFSIREGHEDIYSKVIELMRSIDPKVIHMIIVEHMTKVPFPETVGAFEKVKFKKFGKSSLSYYSPK</sequence>
<dbReference type="InterPro" id="IPR004398">
    <property type="entry name" value="RNA_MeTrfase_RsmD"/>
</dbReference>
<keyword evidence="4" id="KW-1185">Reference proteome</keyword>
<protein>
    <submittedName>
        <fullName evidence="3">DNA methylase</fullName>
    </submittedName>
</protein>
<dbReference type="RefSeq" id="WP_286337221.1">
    <property type="nucleotide sequence ID" value="NZ_AP027370.1"/>
</dbReference>
<dbReference type="GO" id="GO:0032259">
    <property type="term" value="P:methylation"/>
    <property type="evidence" value="ECO:0007669"/>
    <property type="project" value="UniProtKB-KW"/>
</dbReference>
<name>A0ABM8FK25_9BACT</name>
<dbReference type="Gene3D" id="3.40.50.150">
    <property type="entry name" value="Vaccinia Virus protein VP39"/>
    <property type="match status" value="1"/>
</dbReference>
<evidence type="ECO:0000313" key="3">
    <source>
        <dbReference type="EMBL" id="BDY12007.1"/>
    </source>
</evidence>
<gene>
    <name evidence="3" type="ORF">HCR_03190</name>
</gene>
<evidence type="ECO:0000313" key="4">
    <source>
        <dbReference type="Proteomes" id="UP001321445"/>
    </source>
</evidence>
<keyword evidence="1 3" id="KW-0489">Methyltransferase</keyword>
<dbReference type="InterPro" id="IPR029063">
    <property type="entry name" value="SAM-dependent_MTases_sf"/>
</dbReference>
<accession>A0ABM8FK25</accession>
<dbReference type="PANTHER" id="PTHR43542:SF1">
    <property type="entry name" value="METHYLTRANSFERASE"/>
    <property type="match status" value="1"/>
</dbReference>
<organism evidence="3 4">
    <name type="scientific">Hydrogenimonas cancrithermarum</name>
    <dbReference type="NCBI Taxonomy" id="2993563"/>
    <lineage>
        <taxon>Bacteria</taxon>
        <taxon>Pseudomonadati</taxon>
        <taxon>Campylobacterota</taxon>
        <taxon>Epsilonproteobacteria</taxon>
        <taxon>Campylobacterales</taxon>
        <taxon>Hydrogenimonadaceae</taxon>
        <taxon>Hydrogenimonas</taxon>
    </lineage>
</organism>
<dbReference type="PIRSF" id="PIRSF004553">
    <property type="entry name" value="CHP00095"/>
    <property type="match status" value="1"/>
</dbReference>
<keyword evidence="2" id="KW-0808">Transferase</keyword>
<dbReference type="SUPFAM" id="SSF53335">
    <property type="entry name" value="S-adenosyl-L-methionine-dependent methyltransferases"/>
    <property type="match status" value="1"/>
</dbReference>
<evidence type="ECO:0000256" key="1">
    <source>
        <dbReference type="ARBA" id="ARBA00022603"/>
    </source>
</evidence>
<dbReference type="NCBIfam" id="TIGR00095">
    <property type="entry name" value="16S rRNA (guanine(966)-N(2))-methyltransferase RsmD"/>
    <property type="match status" value="1"/>
</dbReference>
<dbReference type="CDD" id="cd02440">
    <property type="entry name" value="AdoMet_MTases"/>
    <property type="match status" value="1"/>
</dbReference>
<dbReference type="EMBL" id="AP027370">
    <property type="protein sequence ID" value="BDY12007.1"/>
    <property type="molecule type" value="Genomic_DNA"/>
</dbReference>
<reference evidence="3 4" key="1">
    <citation type="submission" date="2023-03" db="EMBL/GenBank/DDBJ databases">
        <title>Description of Hydrogenimonas sp. ISO32.</title>
        <authorList>
            <person name="Mino S."/>
            <person name="Fukazawa S."/>
            <person name="Sawabe T."/>
        </authorList>
    </citation>
    <scope>NUCLEOTIDE SEQUENCE [LARGE SCALE GENOMIC DNA]</scope>
    <source>
        <strain evidence="3 4">ISO32</strain>
    </source>
</reference>
<dbReference type="PANTHER" id="PTHR43542">
    <property type="entry name" value="METHYLTRANSFERASE"/>
    <property type="match status" value="1"/>
</dbReference>
<dbReference type="Pfam" id="PF03602">
    <property type="entry name" value="Cons_hypoth95"/>
    <property type="match status" value="1"/>
</dbReference>
<dbReference type="Proteomes" id="UP001321445">
    <property type="component" value="Chromosome"/>
</dbReference>
<evidence type="ECO:0000256" key="2">
    <source>
        <dbReference type="ARBA" id="ARBA00022679"/>
    </source>
</evidence>